<evidence type="ECO:0000256" key="15">
    <source>
        <dbReference type="HAMAP-Rule" id="MF_01019"/>
    </source>
</evidence>
<dbReference type="InterPro" id="IPR038019">
    <property type="entry name" value="PRib_AMP_CycHydrolase_sf"/>
</dbReference>
<evidence type="ECO:0000256" key="1">
    <source>
        <dbReference type="ARBA" id="ARBA00000024"/>
    </source>
</evidence>
<dbReference type="GO" id="GO:0004635">
    <property type="term" value="F:phosphoribosyl-AMP cyclohydrolase activity"/>
    <property type="evidence" value="ECO:0007669"/>
    <property type="project" value="UniProtKB-EC"/>
</dbReference>
<comment type="pathway">
    <text evidence="5 15">Amino-acid biosynthesis; L-histidine biosynthesis; L-histidine from 5-phospho-alpha-D-ribose 1-diphosphate: step 2/9.</text>
</comment>
<comment type="pathway">
    <text evidence="4 15">Amino-acid biosynthesis; L-histidine biosynthesis; L-histidine from 5-phospho-alpha-D-ribose 1-diphosphate: step 3/9.</text>
</comment>
<feature type="domain" description="Phosphoribosyl-AMP cyclohydrolase" evidence="16">
    <location>
        <begin position="34"/>
        <end position="107"/>
    </location>
</feature>
<evidence type="ECO:0000313" key="17">
    <source>
        <dbReference type="EMBL" id="MBO2012536.1"/>
    </source>
</evidence>
<dbReference type="NCBIfam" id="NF002747">
    <property type="entry name" value="PRK02759.1"/>
    <property type="match status" value="1"/>
</dbReference>
<dbReference type="SUPFAM" id="SSF101386">
    <property type="entry name" value="all-alpha NTP pyrophosphatases"/>
    <property type="match status" value="1"/>
</dbReference>
<comment type="caution">
    <text evidence="17">The sequence shown here is derived from an EMBL/GenBank/DDBJ whole genome shotgun (WGS) entry which is preliminary data.</text>
</comment>
<organism evidence="17 18">
    <name type="scientific">Hymenobacter negativus</name>
    <dbReference type="NCBI Taxonomy" id="2795026"/>
    <lineage>
        <taxon>Bacteria</taxon>
        <taxon>Pseudomonadati</taxon>
        <taxon>Bacteroidota</taxon>
        <taxon>Cytophagia</taxon>
        <taxon>Cytophagales</taxon>
        <taxon>Hymenobacteraceae</taxon>
        <taxon>Hymenobacter</taxon>
    </lineage>
</organism>
<evidence type="ECO:0000256" key="9">
    <source>
        <dbReference type="ARBA" id="ARBA00022605"/>
    </source>
</evidence>
<keyword evidence="14 15" id="KW-0511">Multifunctional enzyme</keyword>
<keyword evidence="13 15" id="KW-0368">Histidine biosynthesis</keyword>
<dbReference type="PANTHER" id="PTHR42945:SF9">
    <property type="entry name" value="HISTIDINE BIOSYNTHESIS BIFUNCTIONAL PROTEIN HISIE"/>
    <property type="match status" value="1"/>
</dbReference>
<dbReference type="InterPro" id="IPR021130">
    <property type="entry name" value="PRib-ATP_PPHydrolase-like"/>
</dbReference>
<evidence type="ECO:0000256" key="7">
    <source>
        <dbReference type="ARBA" id="ARBA00008299"/>
    </source>
</evidence>
<reference evidence="17 18" key="1">
    <citation type="submission" date="2021-03" db="EMBL/GenBank/DDBJ databases">
        <authorList>
            <person name="Kim M.K."/>
        </authorList>
    </citation>
    <scope>NUCLEOTIDE SEQUENCE [LARGE SCALE GENOMIC DNA]</scope>
    <source>
        <strain evidence="17 18">BT442</strain>
    </source>
</reference>
<dbReference type="CDD" id="cd11534">
    <property type="entry name" value="NTP-PPase_HisIE_like"/>
    <property type="match status" value="1"/>
</dbReference>
<dbReference type="GO" id="GO:0004636">
    <property type="term" value="F:phosphoribosyl-ATP diphosphatase activity"/>
    <property type="evidence" value="ECO:0007669"/>
    <property type="project" value="UniProtKB-EC"/>
</dbReference>
<feature type="region of interest" description="Phosphoribosyl-AMP cyclohydrolase" evidence="15">
    <location>
        <begin position="1"/>
        <end position="121"/>
    </location>
</feature>
<keyword evidence="12 15" id="KW-0067">ATP-binding</keyword>
<evidence type="ECO:0000256" key="14">
    <source>
        <dbReference type="ARBA" id="ARBA00023268"/>
    </source>
</evidence>
<dbReference type="Gene3D" id="3.10.20.810">
    <property type="entry name" value="Phosphoribosyl-AMP cyclohydrolase"/>
    <property type="match status" value="1"/>
</dbReference>
<comment type="catalytic activity">
    <reaction evidence="2 15">
        <text>1-(5-phospho-beta-D-ribosyl)-ATP + H2O = 1-(5-phospho-beta-D-ribosyl)-5'-AMP + diphosphate + H(+)</text>
        <dbReference type="Rhea" id="RHEA:22828"/>
        <dbReference type="ChEBI" id="CHEBI:15377"/>
        <dbReference type="ChEBI" id="CHEBI:15378"/>
        <dbReference type="ChEBI" id="CHEBI:33019"/>
        <dbReference type="ChEBI" id="CHEBI:59457"/>
        <dbReference type="ChEBI" id="CHEBI:73183"/>
        <dbReference type="EC" id="3.6.1.31"/>
    </reaction>
</comment>
<comment type="catalytic activity">
    <reaction evidence="1 15">
        <text>1-(5-phospho-beta-D-ribosyl)-5'-AMP + H2O = 1-(5-phospho-beta-D-ribosyl)-5-[(5-phospho-beta-D-ribosylamino)methylideneamino]imidazole-4-carboxamide</text>
        <dbReference type="Rhea" id="RHEA:20049"/>
        <dbReference type="ChEBI" id="CHEBI:15377"/>
        <dbReference type="ChEBI" id="CHEBI:58435"/>
        <dbReference type="ChEBI" id="CHEBI:59457"/>
        <dbReference type="EC" id="3.5.4.19"/>
    </reaction>
</comment>
<dbReference type="Pfam" id="PF01502">
    <property type="entry name" value="PRA-CH"/>
    <property type="match status" value="1"/>
</dbReference>
<dbReference type="InterPro" id="IPR002496">
    <property type="entry name" value="PRib_AMP_CycHydrolase_dom"/>
</dbReference>
<evidence type="ECO:0000256" key="2">
    <source>
        <dbReference type="ARBA" id="ARBA00001460"/>
    </source>
</evidence>
<evidence type="ECO:0000256" key="8">
    <source>
        <dbReference type="ARBA" id="ARBA00022490"/>
    </source>
</evidence>
<dbReference type="EC" id="3.5.4.19" evidence="15"/>
<dbReference type="EC" id="3.6.1.31" evidence="15"/>
<proteinExistence type="inferred from homology"/>
<sequence length="222" mass="24259">MSSLPPSLATLRFDAQTGLAPAIIQDAATGQVLMLGYLNAEAWAQTQREGRVTFFSRSKNRLWTKGESSGNYLSVVSLHIDCDADTVLIRAIPAGPTCHRGTVSCFEQADQVAVPSVPVGFLAELERLIQERKSFPERSPSSYTVSLFKKGMPKIAQKVGEEAVETVIDAVAGHRESLPGEIADLLYHLLVLMAAANLPMQEVIEVLRERHRLPNTRHLLGA</sequence>
<feature type="region of interest" description="Phosphoribosyl-ATP pyrophosphohydrolase" evidence="15">
    <location>
        <begin position="122"/>
        <end position="222"/>
    </location>
</feature>
<accession>A0ABS3QMT3</accession>
<comment type="similarity">
    <text evidence="7 15">In the N-terminal section; belongs to the PRA-CH family.</text>
</comment>
<dbReference type="Pfam" id="PF01503">
    <property type="entry name" value="PRA-PH"/>
    <property type="match status" value="1"/>
</dbReference>
<dbReference type="SUPFAM" id="SSF141734">
    <property type="entry name" value="HisI-like"/>
    <property type="match status" value="1"/>
</dbReference>
<keyword evidence="10 15" id="KW-0547">Nucleotide-binding</keyword>
<dbReference type="PANTHER" id="PTHR42945">
    <property type="entry name" value="HISTIDINE BIOSYNTHESIS BIFUNCTIONAL PROTEIN"/>
    <property type="match status" value="1"/>
</dbReference>
<evidence type="ECO:0000256" key="6">
    <source>
        <dbReference type="ARBA" id="ARBA00007731"/>
    </source>
</evidence>
<evidence type="ECO:0000256" key="5">
    <source>
        <dbReference type="ARBA" id="ARBA00005204"/>
    </source>
</evidence>
<evidence type="ECO:0000256" key="13">
    <source>
        <dbReference type="ARBA" id="ARBA00023102"/>
    </source>
</evidence>
<dbReference type="RefSeq" id="WP_208178274.1">
    <property type="nucleotide sequence ID" value="NZ_JAGETZ010000018.1"/>
</dbReference>
<evidence type="ECO:0000256" key="12">
    <source>
        <dbReference type="ARBA" id="ARBA00022840"/>
    </source>
</evidence>
<dbReference type="InterPro" id="IPR023019">
    <property type="entry name" value="His_synth_HisIE"/>
</dbReference>
<evidence type="ECO:0000259" key="16">
    <source>
        <dbReference type="Pfam" id="PF01502"/>
    </source>
</evidence>
<dbReference type="Gene3D" id="1.10.287.1080">
    <property type="entry name" value="MazG-like"/>
    <property type="match status" value="1"/>
</dbReference>
<gene>
    <name evidence="15" type="primary">hisI</name>
    <name evidence="15" type="synonym">hisIE</name>
    <name evidence="17" type="ORF">J4E00_25970</name>
</gene>
<keyword evidence="11 15" id="KW-0378">Hydrolase</keyword>
<evidence type="ECO:0000256" key="4">
    <source>
        <dbReference type="ARBA" id="ARBA00005169"/>
    </source>
</evidence>
<keyword evidence="9 15" id="KW-0028">Amino-acid biosynthesis</keyword>
<evidence type="ECO:0000256" key="11">
    <source>
        <dbReference type="ARBA" id="ARBA00022801"/>
    </source>
</evidence>
<dbReference type="HAMAP" id="MF_01019">
    <property type="entry name" value="HisIE"/>
    <property type="match status" value="1"/>
</dbReference>
<evidence type="ECO:0000256" key="3">
    <source>
        <dbReference type="ARBA" id="ARBA00004496"/>
    </source>
</evidence>
<evidence type="ECO:0000256" key="10">
    <source>
        <dbReference type="ARBA" id="ARBA00022741"/>
    </source>
</evidence>
<evidence type="ECO:0000313" key="18">
    <source>
        <dbReference type="Proteomes" id="UP000664369"/>
    </source>
</evidence>
<dbReference type="EMBL" id="JAGETZ010000018">
    <property type="protein sequence ID" value="MBO2012536.1"/>
    <property type="molecule type" value="Genomic_DNA"/>
</dbReference>
<keyword evidence="8 15" id="KW-0963">Cytoplasm</keyword>
<dbReference type="NCBIfam" id="TIGR03188">
    <property type="entry name" value="histidine_hisI"/>
    <property type="match status" value="1"/>
</dbReference>
<comment type="subcellular location">
    <subcellularLocation>
        <location evidence="3 15">Cytoplasm</location>
    </subcellularLocation>
</comment>
<dbReference type="HAMAP" id="MF_01020">
    <property type="entry name" value="HisE"/>
    <property type="match status" value="1"/>
</dbReference>
<name>A0ABS3QMT3_9BACT</name>
<protein>
    <recommendedName>
        <fullName evidence="15">Histidine biosynthesis bifunctional protein HisIE</fullName>
    </recommendedName>
    <domain>
        <recommendedName>
            <fullName evidence="15">Phosphoribosyl-AMP cyclohydrolase</fullName>
            <shortName evidence="15">PRA-CH</shortName>
            <ecNumber evidence="15">3.5.4.19</ecNumber>
        </recommendedName>
    </domain>
    <domain>
        <recommendedName>
            <fullName evidence="15">Phosphoribosyl-ATP pyrophosphatase</fullName>
            <shortName evidence="15">PRA-PH</shortName>
            <ecNumber evidence="15">3.6.1.31</ecNumber>
        </recommendedName>
    </domain>
</protein>
<dbReference type="InterPro" id="IPR008179">
    <property type="entry name" value="HisE"/>
</dbReference>
<comment type="similarity">
    <text evidence="6 15">In the C-terminal section; belongs to the PRA-PH family.</text>
</comment>
<dbReference type="Proteomes" id="UP000664369">
    <property type="component" value="Unassembled WGS sequence"/>
</dbReference>
<keyword evidence="18" id="KW-1185">Reference proteome</keyword>